<comment type="caution">
    <text evidence="1">The sequence shown here is derived from an EMBL/GenBank/DDBJ whole genome shotgun (WGS) entry which is preliminary data.</text>
</comment>
<organism evidence="1 2">
    <name type="scientific">Metabacillus niabensis</name>
    <dbReference type="NCBI Taxonomy" id="324854"/>
    <lineage>
        <taxon>Bacteria</taxon>
        <taxon>Bacillati</taxon>
        <taxon>Bacillota</taxon>
        <taxon>Bacilli</taxon>
        <taxon>Bacillales</taxon>
        <taxon>Bacillaceae</taxon>
        <taxon>Metabacillus</taxon>
    </lineage>
</organism>
<evidence type="ECO:0000313" key="1">
    <source>
        <dbReference type="EMBL" id="MDQ0226549.1"/>
    </source>
</evidence>
<dbReference type="Proteomes" id="UP001232245">
    <property type="component" value="Unassembled WGS sequence"/>
</dbReference>
<keyword evidence="2" id="KW-1185">Reference proteome</keyword>
<dbReference type="RefSeq" id="WP_170944277.1">
    <property type="nucleotide sequence ID" value="NZ_CADEPK010000353.1"/>
</dbReference>
<protein>
    <submittedName>
        <fullName evidence="1">Uncharacterized protein</fullName>
    </submittedName>
</protein>
<proteinExistence type="predicted"/>
<name>A0ABT9Z3K6_9BACI</name>
<gene>
    <name evidence="1" type="ORF">J2S02_002894</name>
</gene>
<evidence type="ECO:0000313" key="2">
    <source>
        <dbReference type="Proteomes" id="UP001232245"/>
    </source>
</evidence>
<accession>A0ABT9Z3K6</accession>
<dbReference type="EMBL" id="JAUSTZ010000005">
    <property type="protein sequence ID" value="MDQ0226549.1"/>
    <property type="molecule type" value="Genomic_DNA"/>
</dbReference>
<sequence>MYRWNCCIYPTVMAPQNAVSIVDNENGPDETDTPVVVATDYLYLLRKGNDF</sequence>
<reference evidence="1 2" key="1">
    <citation type="submission" date="2023-07" db="EMBL/GenBank/DDBJ databases">
        <title>Genomic Encyclopedia of Type Strains, Phase IV (KMG-IV): sequencing the most valuable type-strain genomes for metagenomic binning, comparative biology and taxonomic classification.</title>
        <authorList>
            <person name="Goeker M."/>
        </authorList>
    </citation>
    <scope>NUCLEOTIDE SEQUENCE [LARGE SCALE GENOMIC DNA]</scope>
    <source>
        <strain evidence="1 2">DSM 17723</strain>
    </source>
</reference>